<dbReference type="GO" id="GO:0004590">
    <property type="term" value="F:orotidine-5'-phosphate decarboxylase activity"/>
    <property type="evidence" value="ECO:0007669"/>
    <property type="project" value="UniProtKB-EC"/>
</dbReference>
<comment type="function">
    <text evidence="1">Catalyzes the transfer of a ribosyl phosphate group from 5-phosphoribose 1-diphosphate to orotate, leading to the formation of orotidine monophosphate (OMP).</text>
</comment>
<keyword evidence="12" id="KW-0210">Decarboxylase</keyword>
<sequence length="510" mass="54939">MSFFSVLEKRVKKVDSILCVGLDPHAADLENLKVSLPQQDQDIDDADLAFQFCNNLVQLTHHVAAAYKPNAAFFEALGPKGITNLYKLIKSIPDGIPVVLDAKRGDISSTAAAYATAAFECAKADCITLHPYMGYDSIEPFVVPDVSKGCFVLCKTSNPSSNDFETLSLQSGELLYENVARKCEEWNKATNNIGLVVGATDVEALSRSRKAAPNLWILAPGVGFQGGNLEAAADAGLMSNGLGLLVPVSRGISRAKDPKSAAEELRAVLNSVRVKKQQKEKEKKGDSQVAIEDHQIEFFRLALQCGVLKFGSFTLKSGRVSPYFFNAGLFSSGSALTSLAKCYAETIVRSGIEFQVLFGPAYKGIPLASIISVALKINHNVDVDVAYNRKEAKDHGEGGELVGAPVKGKTILIVDDVITAGTAIRESMELLAREGAKVVGVSIALDRQEKANEETNQSAIQVVQKEFGIKVCSIAGLEHLLSFLKNSPDFSADANVFSSVSKYREKYGSY</sequence>
<feature type="domain" description="Orotidine 5'-phosphate decarboxylase" evidence="17">
    <location>
        <begin position="17"/>
        <end position="265"/>
    </location>
</feature>
<dbReference type="NCBIfam" id="TIGR02127">
    <property type="entry name" value="pyrF_sub2"/>
    <property type="match status" value="1"/>
</dbReference>
<dbReference type="GO" id="GO:0004588">
    <property type="term" value="F:orotate phosphoribosyltransferase activity"/>
    <property type="evidence" value="ECO:0007669"/>
    <property type="project" value="UniProtKB-EC"/>
</dbReference>
<dbReference type="Gene3D" id="3.20.20.70">
    <property type="entry name" value="Aldolase class I"/>
    <property type="match status" value="1"/>
</dbReference>
<evidence type="ECO:0000256" key="16">
    <source>
        <dbReference type="ARBA" id="ARBA00049157"/>
    </source>
</evidence>
<evidence type="ECO:0000256" key="12">
    <source>
        <dbReference type="ARBA" id="ARBA00022793"/>
    </source>
</evidence>
<dbReference type="GO" id="GO:0006207">
    <property type="term" value="P:'de novo' pyrimidine nucleobase biosynthetic process"/>
    <property type="evidence" value="ECO:0007669"/>
    <property type="project" value="InterPro"/>
</dbReference>
<keyword evidence="13" id="KW-0665">Pyrimidine biosynthesis</keyword>
<evidence type="ECO:0000256" key="6">
    <source>
        <dbReference type="ARBA" id="ARBA00011738"/>
    </source>
</evidence>
<gene>
    <name evidence="18" type="ORF">ASTO00021_LOCUS2118</name>
</gene>
<dbReference type="FunFam" id="3.40.50.2020:FF:000008">
    <property type="entry name" value="Orotate phosphoribosyltransferase"/>
    <property type="match status" value="1"/>
</dbReference>
<dbReference type="Pfam" id="PF00156">
    <property type="entry name" value="Pribosyltran"/>
    <property type="match status" value="1"/>
</dbReference>
<dbReference type="InterPro" id="IPR023031">
    <property type="entry name" value="OPRT"/>
</dbReference>
<dbReference type="HAMAP" id="MF_01208">
    <property type="entry name" value="PyrE"/>
    <property type="match status" value="1"/>
</dbReference>
<evidence type="ECO:0000256" key="5">
    <source>
        <dbReference type="ARBA" id="ARBA00008847"/>
    </source>
</evidence>
<evidence type="ECO:0000256" key="13">
    <source>
        <dbReference type="ARBA" id="ARBA00022975"/>
    </source>
</evidence>
<accession>A0A7S3LI26</accession>
<keyword evidence="11" id="KW-0808">Transferase</keyword>
<evidence type="ECO:0000256" key="3">
    <source>
        <dbReference type="ARBA" id="ARBA00004889"/>
    </source>
</evidence>
<dbReference type="UniPathway" id="UPA00070">
    <property type="reaction ID" value="UER00119"/>
</dbReference>
<comment type="subunit">
    <text evidence="6">Homodimer.</text>
</comment>
<dbReference type="EC" id="2.4.2.10" evidence="7"/>
<organism evidence="18">
    <name type="scientific">Aplanochytrium stocchinoi</name>
    <dbReference type="NCBI Taxonomy" id="215587"/>
    <lineage>
        <taxon>Eukaryota</taxon>
        <taxon>Sar</taxon>
        <taxon>Stramenopiles</taxon>
        <taxon>Bigyra</taxon>
        <taxon>Labyrinthulomycetes</taxon>
        <taxon>Thraustochytrida</taxon>
        <taxon>Thraustochytriidae</taxon>
        <taxon>Aplanochytrium</taxon>
    </lineage>
</organism>
<comment type="similarity">
    <text evidence="5">Belongs to the OMP decarboxylase family. Type 2 subfamily.</text>
</comment>
<evidence type="ECO:0000256" key="1">
    <source>
        <dbReference type="ARBA" id="ARBA00003769"/>
    </source>
</evidence>
<dbReference type="InterPro" id="IPR011060">
    <property type="entry name" value="RibuloseP-bd_barrel"/>
</dbReference>
<protein>
    <recommendedName>
        <fullName evidence="9">Orotidine 5'-phosphate decarboxylase</fullName>
        <ecNumber evidence="7">2.4.2.10</ecNumber>
        <ecNumber evidence="8">4.1.1.23</ecNumber>
    </recommendedName>
    <alternativeName>
        <fullName evidence="15">OMP decarboxylase</fullName>
    </alternativeName>
</protein>
<comment type="pathway">
    <text evidence="3">Pyrimidine metabolism; UMP biosynthesis via de novo pathway; UMP from orotate: step 1/2.</text>
</comment>
<proteinExistence type="inferred from homology"/>
<dbReference type="PANTHER" id="PTHR43375:SF1">
    <property type="entry name" value="OROTIDINE 5'-PHOSPHATE DECARBOXYLASE"/>
    <property type="match status" value="1"/>
</dbReference>
<evidence type="ECO:0000256" key="7">
    <source>
        <dbReference type="ARBA" id="ARBA00011971"/>
    </source>
</evidence>
<dbReference type="GO" id="GO:0044205">
    <property type="term" value="P:'de novo' UMP biosynthetic process"/>
    <property type="evidence" value="ECO:0007669"/>
    <property type="project" value="UniProtKB-UniPathway"/>
</dbReference>
<evidence type="ECO:0000313" key="18">
    <source>
        <dbReference type="EMBL" id="CAE0431781.1"/>
    </source>
</evidence>
<evidence type="ECO:0000256" key="4">
    <source>
        <dbReference type="ARBA" id="ARBA00006340"/>
    </source>
</evidence>
<evidence type="ECO:0000256" key="10">
    <source>
        <dbReference type="ARBA" id="ARBA00022676"/>
    </source>
</evidence>
<dbReference type="InterPro" id="IPR029057">
    <property type="entry name" value="PRTase-like"/>
</dbReference>
<dbReference type="CDD" id="cd06223">
    <property type="entry name" value="PRTases_typeI"/>
    <property type="match status" value="1"/>
</dbReference>
<dbReference type="InterPro" id="IPR011995">
    <property type="entry name" value="OMPdecase_type-2"/>
</dbReference>
<keyword evidence="10" id="KW-0328">Glycosyltransferase</keyword>
<comment type="similarity">
    <text evidence="4">Belongs to the purine/pyrimidine phosphoribosyltransferase family. PyrE subfamily.</text>
</comment>
<evidence type="ECO:0000256" key="9">
    <source>
        <dbReference type="ARBA" id="ARBA00021923"/>
    </source>
</evidence>
<dbReference type="Gene3D" id="3.40.50.2020">
    <property type="match status" value="1"/>
</dbReference>
<evidence type="ECO:0000256" key="2">
    <source>
        <dbReference type="ARBA" id="ARBA00004861"/>
    </source>
</evidence>
<evidence type="ECO:0000256" key="8">
    <source>
        <dbReference type="ARBA" id="ARBA00012321"/>
    </source>
</evidence>
<reference evidence="18" key="1">
    <citation type="submission" date="2021-01" db="EMBL/GenBank/DDBJ databases">
        <authorList>
            <person name="Corre E."/>
            <person name="Pelletier E."/>
            <person name="Niang G."/>
            <person name="Scheremetjew M."/>
            <person name="Finn R."/>
            <person name="Kale V."/>
            <person name="Holt S."/>
            <person name="Cochrane G."/>
            <person name="Meng A."/>
            <person name="Brown T."/>
            <person name="Cohen L."/>
        </authorList>
    </citation>
    <scope>NUCLEOTIDE SEQUENCE</scope>
    <source>
        <strain evidence="18">GSBS06</strain>
    </source>
</reference>
<dbReference type="EC" id="4.1.1.23" evidence="8"/>
<comment type="catalytic activity">
    <reaction evidence="16">
        <text>orotidine 5'-phosphate + H(+) = UMP + CO2</text>
        <dbReference type="Rhea" id="RHEA:11596"/>
        <dbReference type="ChEBI" id="CHEBI:15378"/>
        <dbReference type="ChEBI" id="CHEBI:16526"/>
        <dbReference type="ChEBI" id="CHEBI:57538"/>
        <dbReference type="ChEBI" id="CHEBI:57865"/>
        <dbReference type="EC" id="4.1.1.23"/>
    </reaction>
</comment>
<dbReference type="AlphaFoldDB" id="A0A7S3LI26"/>
<evidence type="ECO:0000259" key="17">
    <source>
        <dbReference type="SMART" id="SM00934"/>
    </source>
</evidence>
<dbReference type="SUPFAM" id="SSF53271">
    <property type="entry name" value="PRTase-like"/>
    <property type="match status" value="1"/>
</dbReference>
<dbReference type="InterPro" id="IPR000836">
    <property type="entry name" value="PRTase_dom"/>
</dbReference>
<evidence type="ECO:0000256" key="14">
    <source>
        <dbReference type="ARBA" id="ARBA00023239"/>
    </source>
</evidence>
<dbReference type="PANTHER" id="PTHR43375">
    <property type="entry name" value="OROTIDINE 5'-PHOSPHATE DECARBOXYLASE"/>
    <property type="match status" value="1"/>
</dbReference>
<dbReference type="SUPFAM" id="SSF51366">
    <property type="entry name" value="Ribulose-phoshate binding barrel"/>
    <property type="match status" value="1"/>
</dbReference>
<dbReference type="Pfam" id="PF00215">
    <property type="entry name" value="OMPdecase"/>
    <property type="match status" value="1"/>
</dbReference>
<dbReference type="SMART" id="SM00934">
    <property type="entry name" value="OMPdecase"/>
    <property type="match status" value="1"/>
</dbReference>
<keyword evidence="14" id="KW-0456">Lyase</keyword>
<dbReference type="InterPro" id="IPR001754">
    <property type="entry name" value="OMPdeCOase_dom"/>
</dbReference>
<dbReference type="InterPro" id="IPR004467">
    <property type="entry name" value="Or_phspho_trans_dom"/>
</dbReference>
<dbReference type="NCBIfam" id="TIGR00336">
    <property type="entry name" value="pyrE"/>
    <property type="match status" value="1"/>
</dbReference>
<name>A0A7S3LI26_9STRA</name>
<dbReference type="CDD" id="cd04725">
    <property type="entry name" value="OMP_decarboxylase_like"/>
    <property type="match status" value="1"/>
</dbReference>
<dbReference type="EMBL" id="HBIN01003097">
    <property type="protein sequence ID" value="CAE0431781.1"/>
    <property type="molecule type" value="Transcribed_RNA"/>
</dbReference>
<evidence type="ECO:0000256" key="15">
    <source>
        <dbReference type="ARBA" id="ARBA00033428"/>
    </source>
</evidence>
<dbReference type="InterPro" id="IPR013785">
    <property type="entry name" value="Aldolase_TIM"/>
</dbReference>
<evidence type="ECO:0000256" key="11">
    <source>
        <dbReference type="ARBA" id="ARBA00022679"/>
    </source>
</evidence>
<comment type="pathway">
    <text evidence="2">Pyrimidine metabolism; UMP biosynthesis via de novo pathway; UMP from orotate: step 2/2.</text>
</comment>